<proteinExistence type="predicted"/>
<gene>
    <name evidence="1" type="ORF">CCACVL1_04013</name>
</gene>
<accession>A0A1R3JVH1</accession>
<dbReference type="Gramene" id="OMO98883">
    <property type="protein sequence ID" value="OMO98883"/>
    <property type="gene ID" value="CCACVL1_04013"/>
</dbReference>
<reference evidence="1 2" key="1">
    <citation type="submission" date="2013-09" db="EMBL/GenBank/DDBJ databases">
        <title>Corchorus capsularis genome sequencing.</title>
        <authorList>
            <person name="Alam M."/>
            <person name="Haque M.S."/>
            <person name="Islam M.S."/>
            <person name="Emdad E.M."/>
            <person name="Islam M.M."/>
            <person name="Ahmed B."/>
            <person name="Halim A."/>
            <person name="Hossen Q.M.M."/>
            <person name="Hossain M.Z."/>
            <person name="Ahmed R."/>
            <person name="Khan M.M."/>
            <person name="Islam R."/>
            <person name="Rashid M.M."/>
            <person name="Khan S.A."/>
            <person name="Rahman M.S."/>
            <person name="Alam M."/>
        </authorList>
    </citation>
    <scope>NUCLEOTIDE SEQUENCE [LARGE SCALE GENOMIC DNA]</scope>
    <source>
        <strain evidence="2">cv. CVL-1</strain>
        <tissue evidence="1">Whole seedling</tissue>
    </source>
</reference>
<name>A0A1R3JVH1_COCAP</name>
<comment type="caution">
    <text evidence="1">The sequence shown here is derived from an EMBL/GenBank/DDBJ whole genome shotgun (WGS) entry which is preliminary data.</text>
</comment>
<keyword evidence="2" id="KW-1185">Reference proteome</keyword>
<evidence type="ECO:0000313" key="1">
    <source>
        <dbReference type="EMBL" id="OMO98883.1"/>
    </source>
</evidence>
<dbReference type="Proteomes" id="UP000188268">
    <property type="component" value="Unassembled WGS sequence"/>
</dbReference>
<evidence type="ECO:0000313" key="2">
    <source>
        <dbReference type="Proteomes" id="UP000188268"/>
    </source>
</evidence>
<dbReference type="AlphaFoldDB" id="A0A1R3JVH1"/>
<protein>
    <submittedName>
        <fullName evidence="1">Uncharacterized protein</fullName>
    </submittedName>
</protein>
<dbReference type="OrthoDB" id="10463226at2759"/>
<sequence>MVKIFCTYSGGEKSTIGGEGFDSVCNVSGAALSCLADDSVIYADIVSGNRERRGGCRPFKVLASSWGVQEMNTLLSGIDDYGIEKKGSSFNGDGHEQCLMEEADVPSSPKEKGDNGDELQWLKTEFAKTNAKAESCMSLLKVVLEDVKFIKSQLLVGTKSNVGKQDAGIPRRDGDDRVNDDFKGTGDAGERHDAFGGFDKTPDFKELGDAGERHYAFGCFDKTPSK</sequence>
<dbReference type="PROSITE" id="PS51257">
    <property type="entry name" value="PROKAR_LIPOPROTEIN"/>
    <property type="match status" value="1"/>
</dbReference>
<organism evidence="1 2">
    <name type="scientific">Corchorus capsularis</name>
    <name type="common">Jute</name>
    <dbReference type="NCBI Taxonomy" id="210143"/>
    <lineage>
        <taxon>Eukaryota</taxon>
        <taxon>Viridiplantae</taxon>
        <taxon>Streptophyta</taxon>
        <taxon>Embryophyta</taxon>
        <taxon>Tracheophyta</taxon>
        <taxon>Spermatophyta</taxon>
        <taxon>Magnoliopsida</taxon>
        <taxon>eudicotyledons</taxon>
        <taxon>Gunneridae</taxon>
        <taxon>Pentapetalae</taxon>
        <taxon>rosids</taxon>
        <taxon>malvids</taxon>
        <taxon>Malvales</taxon>
        <taxon>Malvaceae</taxon>
        <taxon>Grewioideae</taxon>
        <taxon>Apeibeae</taxon>
        <taxon>Corchorus</taxon>
    </lineage>
</organism>
<dbReference type="EMBL" id="AWWV01006977">
    <property type="protein sequence ID" value="OMO98883.1"/>
    <property type="molecule type" value="Genomic_DNA"/>
</dbReference>